<reference evidence="3" key="1">
    <citation type="submission" date="2022-10" db="EMBL/GenBank/DDBJ databases">
        <title>Genome assembly of Pristionchus species.</title>
        <authorList>
            <person name="Yoshida K."/>
            <person name="Sommer R.J."/>
        </authorList>
    </citation>
    <scope>NUCLEOTIDE SEQUENCE [LARGE SCALE GENOMIC DNA]</scope>
    <source>
        <strain evidence="3">RS5460</strain>
    </source>
</reference>
<comment type="caution">
    <text evidence="2">The sequence shown here is derived from an EMBL/GenBank/DDBJ whole genome shotgun (WGS) entry which is preliminary data.</text>
</comment>
<dbReference type="SUPFAM" id="SSF56219">
    <property type="entry name" value="DNase I-like"/>
    <property type="match status" value="1"/>
</dbReference>
<dbReference type="Gene3D" id="3.60.10.10">
    <property type="entry name" value="Endonuclease/exonuclease/phosphatase"/>
    <property type="match status" value="1"/>
</dbReference>
<dbReference type="InterPro" id="IPR005135">
    <property type="entry name" value="Endo/exonuclease/phosphatase"/>
</dbReference>
<feature type="non-terminal residue" evidence="2">
    <location>
        <position position="327"/>
    </location>
</feature>
<dbReference type="GO" id="GO:0003824">
    <property type="term" value="F:catalytic activity"/>
    <property type="evidence" value="ECO:0007669"/>
    <property type="project" value="InterPro"/>
</dbReference>
<evidence type="ECO:0000259" key="1">
    <source>
        <dbReference type="Pfam" id="PF03372"/>
    </source>
</evidence>
<feature type="domain" description="Endonuclease/exonuclease/phosphatase" evidence="1">
    <location>
        <begin position="103"/>
        <end position="307"/>
    </location>
</feature>
<dbReference type="Proteomes" id="UP001328107">
    <property type="component" value="Unassembled WGS sequence"/>
</dbReference>
<organism evidence="2 3">
    <name type="scientific">Pristionchus mayeri</name>
    <dbReference type="NCBI Taxonomy" id="1317129"/>
    <lineage>
        <taxon>Eukaryota</taxon>
        <taxon>Metazoa</taxon>
        <taxon>Ecdysozoa</taxon>
        <taxon>Nematoda</taxon>
        <taxon>Chromadorea</taxon>
        <taxon>Rhabditida</taxon>
        <taxon>Rhabditina</taxon>
        <taxon>Diplogasteromorpha</taxon>
        <taxon>Diplogasteroidea</taxon>
        <taxon>Neodiplogasteridae</taxon>
        <taxon>Pristionchus</taxon>
    </lineage>
</organism>
<sequence>MSSLVELPFPKKRANGAEFTKAFDEYKAVVGPFLEYATFKRAFPLIFTVYASLATAQELKERTQEIRRRINLYLSKDTLDVGLYPKSKYLKSDENLNEISCLHWNCCGIVGQIVHTKDTSLLDLIVALEPDIILLNEIKAKDDDIKAVVMGLHGYSYLSTPSHAPKGRSMRGSAIIYRHAYKFKVIWAGQETWSENAEGGEIEAIAVDIQTSAGKRFRIITSYVRGADQHFEEAEKIFKKLASNSSPTIITGDLNMRKEKFVKKWAESGFVDSLNPAWYTNKTKNTLTSIDYVMHNGKPSPLVCHRPIQPDNNSVHFPIPFSVRFPL</sequence>
<name>A0AAN5I8I5_9BILA</name>
<accession>A0AAN5I8I5</accession>
<protein>
    <recommendedName>
        <fullName evidence="1">Endonuclease/exonuclease/phosphatase domain-containing protein</fullName>
    </recommendedName>
</protein>
<dbReference type="EMBL" id="BTRK01000006">
    <property type="protein sequence ID" value="GMR56548.1"/>
    <property type="molecule type" value="Genomic_DNA"/>
</dbReference>
<gene>
    <name evidence="2" type="ORF">PMAYCL1PPCAC_26743</name>
</gene>
<dbReference type="InterPro" id="IPR036691">
    <property type="entry name" value="Endo/exonu/phosph_ase_sf"/>
</dbReference>
<evidence type="ECO:0000313" key="2">
    <source>
        <dbReference type="EMBL" id="GMR56548.1"/>
    </source>
</evidence>
<proteinExistence type="predicted"/>
<dbReference type="Pfam" id="PF03372">
    <property type="entry name" value="Exo_endo_phos"/>
    <property type="match status" value="1"/>
</dbReference>
<evidence type="ECO:0000313" key="3">
    <source>
        <dbReference type="Proteomes" id="UP001328107"/>
    </source>
</evidence>
<keyword evidence="3" id="KW-1185">Reference proteome</keyword>
<dbReference type="AlphaFoldDB" id="A0AAN5I8I5"/>